<dbReference type="Proteomes" id="UP000813461">
    <property type="component" value="Unassembled WGS sequence"/>
</dbReference>
<evidence type="ECO:0000313" key="2">
    <source>
        <dbReference type="EMBL" id="KAH7089019.1"/>
    </source>
</evidence>
<gene>
    <name evidence="2" type="ORF">FB567DRAFT_322787</name>
</gene>
<sequence length="172" mass="19337">MFVMTSGVLLVVPSISILSKFFLRHRCCITEHDIVKSMYTQTCIRGGSLLRAGKATALHITCRFSYALHMYYNCIGHCAQMQQFRDLDIPFAEHTSTMPHRAHKSHLFLTMACAFMQPMYPVPDDPQHPSLLMLTGLTTSAISLLRGAQPDQPRHHLRLENSPSATTIASHI</sequence>
<reference evidence="2" key="1">
    <citation type="journal article" date="2021" name="Nat. Commun.">
        <title>Genetic determinants of endophytism in the Arabidopsis root mycobiome.</title>
        <authorList>
            <person name="Mesny F."/>
            <person name="Miyauchi S."/>
            <person name="Thiergart T."/>
            <person name="Pickel B."/>
            <person name="Atanasova L."/>
            <person name="Karlsson M."/>
            <person name="Huettel B."/>
            <person name="Barry K.W."/>
            <person name="Haridas S."/>
            <person name="Chen C."/>
            <person name="Bauer D."/>
            <person name="Andreopoulos W."/>
            <person name="Pangilinan J."/>
            <person name="LaButti K."/>
            <person name="Riley R."/>
            <person name="Lipzen A."/>
            <person name="Clum A."/>
            <person name="Drula E."/>
            <person name="Henrissat B."/>
            <person name="Kohler A."/>
            <person name="Grigoriev I.V."/>
            <person name="Martin F.M."/>
            <person name="Hacquard S."/>
        </authorList>
    </citation>
    <scope>NUCLEOTIDE SEQUENCE</scope>
    <source>
        <strain evidence="2">MPI-SDFR-AT-0120</strain>
    </source>
</reference>
<organism evidence="2 3">
    <name type="scientific">Paraphoma chrysanthemicola</name>
    <dbReference type="NCBI Taxonomy" id="798071"/>
    <lineage>
        <taxon>Eukaryota</taxon>
        <taxon>Fungi</taxon>
        <taxon>Dikarya</taxon>
        <taxon>Ascomycota</taxon>
        <taxon>Pezizomycotina</taxon>
        <taxon>Dothideomycetes</taxon>
        <taxon>Pleosporomycetidae</taxon>
        <taxon>Pleosporales</taxon>
        <taxon>Pleosporineae</taxon>
        <taxon>Phaeosphaeriaceae</taxon>
        <taxon>Paraphoma</taxon>
    </lineage>
</organism>
<evidence type="ECO:0008006" key="4">
    <source>
        <dbReference type="Google" id="ProtNLM"/>
    </source>
</evidence>
<evidence type="ECO:0000256" key="1">
    <source>
        <dbReference type="SAM" id="SignalP"/>
    </source>
</evidence>
<name>A0A8K0W0B2_9PLEO</name>
<protein>
    <recommendedName>
        <fullName evidence="4">Secreted protein</fullName>
    </recommendedName>
</protein>
<comment type="caution">
    <text evidence="2">The sequence shown here is derived from an EMBL/GenBank/DDBJ whole genome shotgun (WGS) entry which is preliminary data.</text>
</comment>
<keyword evidence="1" id="KW-0732">Signal</keyword>
<feature type="signal peptide" evidence="1">
    <location>
        <begin position="1"/>
        <end position="19"/>
    </location>
</feature>
<proteinExistence type="predicted"/>
<accession>A0A8K0W0B2</accession>
<feature type="chain" id="PRO_5035458152" description="Secreted protein" evidence="1">
    <location>
        <begin position="20"/>
        <end position="172"/>
    </location>
</feature>
<dbReference type="EMBL" id="JAGMVJ010000007">
    <property type="protein sequence ID" value="KAH7089019.1"/>
    <property type="molecule type" value="Genomic_DNA"/>
</dbReference>
<dbReference type="AlphaFoldDB" id="A0A8K0W0B2"/>
<keyword evidence="3" id="KW-1185">Reference proteome</keyword>
<evidence type="ECO:0000313" key="3">
    <source>
        <dbReference type="Proteomes" id="UP000813461"/>
    </source>
</evidence>